<dbReference type="Pfam" id="PF07715">
    <property type="entry name" value="Plug"/>
    <property type="match status" value="1"/>
</dbReference>
<dbReference type="InterPro" id="IPR039426">
    <property type="entry name" value="TonB-dep_rcpt-like"/>
</dbReference>
<keyword evidence="4 7" id="KW-0812">Transmembrane</keyword>
<keyword evidence="2 7" id="KW-0813">Transport</keyword>
<dbReference type="InterPro" id="IPR008969">
    <property type="entry name" value="CarboxyPept-like_regulatory"/>
</dbReference>
<dbReference type="NCBIfam" id="TIGR04056">
    <property type="entry name" value="OMP_RagA_SusC"/>
    <property type="match status" value="1"/>
</dbReference>
<evidence type="ECO:0000256" key="4">
    <source>
        <dbReference type="ARBA" id="ARBA00022692"/>
    </source>
</evidence>
<dbReference type="SUPFAM" id="SSF49464">
    <property type="entry name" value="Carboxypeptidase regulatory domain-like"/>
    <property type="match status" value="1"/>
</dbReference>
<comment type="subcellular location">
    <subcellularLocation>
        <location evidence="1 7">Cell outer membrane</location>
        <topology evidence="1 7">Multi-pass membrane protein</topology>
    </subcellularLocation>
</comment>
<dbReference type="InterPro" id="IPR036942">
    <property type="entry name" value="Beta-barrel_TonB_sf"/>
</dbReference>
<dbReference type="PROSITE" id="PS52016">
    <property type="entry name" value="TONB_DEPENDENT_REC_3"/>
    <property type="match status" value="1"/>
</dbReference>
<feature type="domain" description="TonB-dependent receptor plug" evidence="8">
    <location>
        <begin position="130"/>
        <end position="236"/>
    </location>
</feature>
<evidence type="ECO:0000256" key="3">
    <source>
        <dbReference type="ARBA" id="ARBA00022452"/>
    </source>
</evidence>
<dbReference type="InterPro" id="IPR012910">
    <property type="entry name" value="Plug_dom"/>
</dbReference>
<dbReference type="Pfam" id="PF13715">
    <property type="entry name" value="CarbopepD_reg_2"/>
    <property type="match status" value="1"/>
</dbReference>
<dbReference type="GO" id="GO:0009279">
    <property type="term" value="C:cell outer membrane"/>
    <property type="evidence" value="ECO:0007669"/>
    <property type="project" value="UniProtKB-SubCell"/>
</dbReference>
<dbReference type="Gene3D" id="2.60.40.1120">
    <property type="entry name" value="Carboxypeptidase-like, regulatory domain"/>
    <property type="match status" value="1"/>
</dbReference>
<dbReference type="InterPro" id="IPR023996">
    <property type="entry name" value="TonB-dep_OMP_SusC/RagA"/>
</dbReference>
<proteinExistence type="inferred from homology"/>
<accession>A0A1G7YNP4</accession>
<dbReference type="AlphaFoldDB" id="A0A1G7YNP4"/>
<evidence type="ECO:0000256" key="7">
    <source>
        <dbReference type="PROSITE-ProRule" id="PRU01360"/>
    </source>
</evidence>
<evidence type="ECO:0000256" key="1">
    <source>
        <dbReference type="ARBA" id="ARBA00004571"/>
    </source>
</evidence>
<dbReference type="NCBIfam" id="TIGR04057">
    <property type="entry name" value="SusC_RagA_signa"/>
    <property type="match status" value="1"/>
</dbReference>
<keyword evidence="10" id="KW-1185">Reference proteome</keyword>
<evidence type="ECO:0000313" key="10">
    <source>
        <dbReference type="Proteomes" id="UP000199705"/>
    </source>
</evidence>
<gene>
    <name evidence="9" type="ORF">SAMN05192573_1066</name>
</gene>
<evidence type="ECO:0000256" key="2">
    <source>
        <dbReference type="ARBA" id="ARBA00022448"/>
    </source>
</evidence>
<reference evidence="10" key="1">
    <citation type="submission" date="2016-10" db="EMBL/GenBank/DDBJ databases">
        <authorList>
            <person name="Varghese N."/>
            <person name="Submissions S."/>
        </authorList>
    </citation>
    <scope>NUCLEOTIDE SEQUENCE [LARGE SCALE GENOMIC DNA]</scope>
    <source>
        <strain evidence="10">Gh-67</strain>
    </source>
</reference>
<dbReference type="STRING" id="551996.SAMN05192573_1066"/>
<keyword evidence="5 7" id="KW-0472">Membrane</keyword>
<evidence type="ECO:0000259" key="8">
    <source>
        <dbReference type="Pfam" id="PF07715"/>
    </source>
</evidence>
<keyword evidence="3 7" id="KW-1134">Transmembrane beta strand</keyword>
<comment type="similarity">
    <text evidence="7">Belongs to the TonB-dependent receptor family.</text>
</comment>
<dbReference type="InterPro" id="IPR023997">
    <property type="entry name" value="TonB-dep_OMP_SusC/RagA_CS"/>
</dbReference>
<evidence type="ECO:0000313" key="9">
    <source>
        <dbReference type="EMBL" id="SDG98081.1"/>
    </source>
</evidence>
<dbReference type="InterPro" id="IPR037066">
    <property type="entry name" value="Plug_dom_sf"/>
</dbReference>
<protein>
    <submittedName>
        <fullName evidence="9">TonB-linked outer membrane protein, SusC/RagA family</fullName>
    </submittedName>
</protein>
<sequence>MKTFYKERNAFYVLSRGYLRHSAIAILLLLCLKAQAQQIVIKGIVTDEQKLTLPGVSVLLKGTKQGAVTGTDGRFSMKIPDNDAVLVFRYVGFLEQQVKVGEERDLHVVLKAGSSNLNEVVVIGYGTQKKSDIISSVASIKPESATRNVTLDVGEMLRGKAAGVQVTTNDAGPGGSSNISIRGRGSLAGGDSPIVIADGVPIGSINDLNPNDISSIEILKDAAAQAIYGARASNGVILITTKRGKLGKLAIDYGGYYGTQTVHRNFDVYTGPEFAQLKREADRAVNNNIIRPDNLIFSADELQAIAENRSIDWSKEVLKPSTIQNHNLSFSSGTEKTKLYVGANFQDMQGIVPTTNIQKGAIRINLDQDLKSWLKVGINTSFQTSKSNDPGVSTILREVITASPLGNIYNADGSYNVRPGGNQESFNPLLNLQQTKDDTRNRNDIINIYLDIKPFKGFNNRINASRRSWNYKQLDYNTALSESGVANGSANGSIYFQDNREWLLEDIITYNTQIKKHNLGFTFVSSATQQDYTYFRNSASKIPNDILGIYGLQSALINVPTIGGNRRRLVSGVGRVQYDYSSKYYVTLSARADGSSVFGADNKWGYFPAVALGWNIYKEKFLTDVKQITNLKFRASYGSVGNEGIPPYGSLSLADQRDYLFGNNRVSGYTPGSSLSNPKLKWETSTTLNTALDFALFKDRISGTVEYYNTKTTDLLVNRQLNSSIGYTTQPYNIGEIQNRGIEIQLDGVPVQTQDLTVRMGVLFSKNRNKIKKLYGDLNGDGVQDDDVANNWFIGQPIEIYRQAKYLGVWQGTEVYPGSTFDKATGKWEINGVQAPVALDASGKPIVDPFTQKTPVPGTVKLEDKNGDGKINADDNYITSKYPDWTGSFNLSVAYKGFDFSMDIYTVQGITKNNQFLYDYTAGGDLRGNRNGIKVNYWTPENPSNTFPQPNAGTSPPGMYNLGLQDASYWRLQNLTIGYTFPQKVLSRLKIANLKIYATGQNLITSTKYQAYSPEQDLYSYPATRNFILGVKIGLQ</sequence>
<name>A0A1G7YNP4_9SPHI</name>
<dbReference type="EMBL" id="FNCG01000006">
    <property type="protein sequence ID" value="SDG98081.1"/>
    <property type="molecule type" value="Genomic_DNA"/>
</dbReference>
<dbReference type="RefSeq" id="WP_091167682.1">
    <property type="nucleotide sequence ID" value="NZ_FNCG01000006.1"/>
</dbReference>
<dbReference type="Gene3D" id="2.170.130.10">
    <property type="entry name" value="TonB-dependent receptor, plug domain"/>
    <property type="match status" value="1"/>
</dbReference>
<dbReference type="Proteomes" id="UP000199705">
    <property type="component" value="Unassembled WGS sequence"/>
</dbReference>
<dbReference type="SUPFAM" id="SSF56935">
    <property type="entry name" value="Porins"/>
    <property type="match status" value="1"/>
</dbReference>
<keyword evidence="6 7" id="KW-0998">Cell outer membrane</keyword>
<evidence type="ECO:0000256" key="5">
    <source>
        <dbReference type="ARBA" id="ARBA00023136"/>
    </source>
</evidence>
<dbReference type="Gene3D" id="2.40.170.20">
    <property type="entry name" value="TonB-dependent receptor, beta-barrel domain"/>
    <property type="match status" value="1"/>
</dbReference>
<organism evidence="9 10">
    <name type="scientific">Mucilaginibacter gossypii</name>
    <dbReference type="NCBI Taxonomy" id="551996"/>
    <lineage>
        <taxon>Bacteria</taxon>
        <taxon>Pseudomonadati</taxon>
        <taxon>Bacteroidota</taxon>
        <taxon>Sphingobacteriia</taxon>
        <taxon>Sphingobacteriales</taxon>
        <taxon>Sphingobacteriaceae</taxon>
        <taxon>Mucilaginibacter</taxon>
    </lineage>
</organism>
<evidence type="ECO:0000256" key="6">
    <source>
        <dbReference type="ARBA" id="ARBA00023237"/>
    </source>
</evidence>